<feature type="domain" description="Glycoside hydrolase family 5" evidence="12">
    <location>
        <begin position="77"/>
        <end position="237"/>
    </location>
</feature>
<evidence type="ECO:0000313" key="13">
    <source>
        <dbReference type="EMBL" id="KAJ2006622.1"/>
    </source>
</evidence>
<keyword evidence="4 11" id="KW-0732">Signal</keyword>
<feature type="chain" id="PRO_5040983628" description="glucan 1,3-beta-glucosidase" evidence="11">
    <location>
        <begin position="21"/>
        <end position="413"/>
    </location>
</feature>
<evidence type="ECO:0000256" key="9">
    <source>
        <dbReference type="ARBA" id="ARBA00038929"/>
    </source>
</evidence>
<dbReference type="EMBL" id="JANBQF010000053">
    <property type="protein sequence ID" value="KAJ2006622.1"/>
    <property type="molecule type" value="Genomic_DNA"/>
</dbReference>
<evidence type="ECO:0000313" key="14">
    <source>
        <dbReference type="Proteomes" id="UP001150907"/>
    </source>
</evidence>
<dbReference type="GO" id="GO:0071555">
    <property type="term" value="P:cell wall organization"/>
    <property type="evidence" value="ECO:0007669"/>
    <property type="project" value="UniProtKB-KW"/>
</dbReference>
<dbReference type="Proteomes" id="UP001150907">
    <property type="component" value="Unassembled WGS sequence"/>
</dbReference>
<name>A0A9W8EKM9_9FUNG</name>
<comment type="subcellular location">
    <subcellularLocation>
        <location evidence="1">Secreted</location>
    </subcellularLocation>
</comment>
<dbReference type="Pfam" id="PF00150">
    <property type="entry name" value="Cellulase"/>
    <property type="match status" value="1"/>
</dbReference>
<dbReference type="PANTHER" id="PTHR31297">
    <property type="entry name" value="GLUCAN ENDO-1,6-BETA-GLUCOSIDASE B"/>
    <property type="match status" value="1"/>
</dbReference>
<proteinExistence type="inferred from homology"/>
<evidence type="ECO:0000259" key="12">
    <source>
        <dbReference type="Pfam" id="PF00150"/>
    </source>
</evidence>
<dbReference type="OrthoDB" id="62120at2759"/>
<evidence type="ECO:0000256" key="8">
    <source>
        <dbReference type="ARBA" id="ARBA00036824"/>
    </source>
</evidence>
<feature type="signal peptide" evidence="11">
    <location>
        <begin position="1"/>
        <end position="20"/>
    </location>
</feature>
<accession>A0A9W8EKM9</accession>
<reference evidence="13" key="1">
    <citation type="submission" date="2022-07" db="EMBL/GenBank/DDBJ databases">
        <title>Phylogenomic reconstructions and comparative analyses of Kickxellomycotina fungi.</title>
        <authorList>
            <person name="Reynolds N.K."/>
            <person name="Stajich J.E."/>
            <person name="Barry K."/>
            <person name="Grigoriev I.V."/>
            <person name="Crous P."/>
            <person name="Smith M.E."/>
        </authorList>
    </citation>
    <scope>NUCLEOTIDE SEQUENCE</scope>
    <source>
        <strain evidence="13">IMI 214461</strain>
    </source>
</reference>
<dbReference type="GO" id="GO:0009251">
    <property type="term" value="P:glucan catabolic process"/>
    <property type="evidence" value="ECO:0007669"/>
    <property type="project" value="TreeGrafter"/>
</dbReference>
<evidence type="ECO:0000256" key="6">
    <source>
        <dbReference type="ARBA" id="ARBA00023295"/>
    </source>
</evidence>
<evidence type="ECO:0000256" key="5">
    <source>
        <dbReference type="ARBA" id="ARBA00022801"/>
    </source>
</evidence>
<protein>
    <recommendedName>
        <fullName evidence="9">glucan 1,3-beta-glucosidase</fullName>
        <ecNumber evidence="9">3.2.1.58</ecNumber>
    </recommendedName>
</protein>
<evidence type="ECO:0000256" key="4">
    <source>
        <dbReference type="ARBA" id="ARBA00022729"/>
    </source>
</evidence>
<evidence type="ECO:0000256" key="10">
    <source>
        <dbReference type="RuleBase" id="RU361153"/>
    </source>
</evidence>
<dbReference type="PANTHER" id="PTHR31297:SF1">
    <property type="entry name" value="GLUCAN 1,3-BETA-GLUCOSIDASE I_II-RELATED"/>
    <property type="match status" value="1"/>
</dbReference>
<keyword evidence="5 10" id="KW-0378">Hydrolase</keyword>
<keyword evidence="3" id="KW-0964">Secreted</keyword>
<dbReference type="EC" id="3.2.1.58" evidence="9"/>
<organism evidence="13 14">
    <name type="scientific">Coemansia thaxteri</name>
    <dbReference type="NCBI Taxonomy" id="2663907"/>
    <lineage>
        <taxon>Eukaryota</taxon>
        <taxon>Fungi</taxon>
        <taxon>Fungi incertae sedis</taxon>
        <taxon>Zoopagomycota</taxon>
        <taxon>Kickxellomycotina</taxon>
        <taxon>Kickxellomycetes</taxon>
        <taxon>Kickxellales</taxon>
        <taxon>Kickxellaceae</taxon>
        <taxon>Coemansia</taxon>
    </lineage>
</organism>
<gene>
    <name evidence="13" type="ORF">H4R26_001262</name>
</gene>
<evidence type="ECO:0000256" key="7">
    <source>
        <dbReference type="ARBA" id="ARBA00023316"/>
    </source>
</evidence>
<comment type="similarity">
    <text evidence="2 10">Belongs to the glycosyl hydrolase 5 (cellulase A) family.</text>
</comment>
<comment type="catalytic activity">
    <reaction evidence="8">
        <text>Successive hydrolysis of beta-D-glucose units from the non-reducing ends of (1-&gt;3)-beta-D-glucans, releasing alpha-glucose.</text>
        <dbReference type="EC" id="3.2.1.58"/>
    </reaction>
</comment>
<dbReference type="InterPro" id="IPR001547">
    <property type="entry name" value="Glyco_hydro_5"/>
</dbReference>
<keyword evidence="6 10" id="KW-0326">Glycosidase</keyword>
<dbReference type="InterPro" id="IPR017853">
    <property type="entry name" value="GH"/>
</dbReference>
<keyword evidence="14" id="KW-1185">Reference proteome</keyword>
<dbReference type="Gene3D" id="3.20.20.80">
    <property type="entry name" value="Glycosidases"/>
    <property type="match status" value="1"/>
</dbReference>
<dbReference type="GO" id="GO:0005576">
    <property type="term" value="C:extracellular region"/>
    <property type="evidence" value="ECO:0007669"/>
    <property type="project" value="UniProtKB-SubCell"/>
</dbReference>
<dbReference type="GO" id="GO:0004338">
    <property type="term" value="F:glucan exo-1,3-beta-glucosidase activity"/>
    <property type="evidence" value="ECO:0007669"/>
    <property type="project" value="UniProtKB-EC"/>
</dbReference>
<dbReference type="InterPro" id="IPR050386">
    <property type="entry name" value="Glycosyl_hydrolase_5"/>
</dbReference>
<dbReference type="SUPFAM" id="SSF51445">
    <property type="entry name" value="(Trans)glycosidases"/>
    <property type="match status" value="1"/>
</dbReference>
<comment type="caution">
    <text evidence="13">The sequence shown here is derived from an EMBL/GenBank/DDBJ whole genome shotgun (WGS) entry which is preliminary data.</text>
</comment>
<evidence type="ECO:0000256" key="1">
    <source>
        <dbReference type="ARBA" id="ARBA00004613"/>
    </source>
</evidence>
<evidence type="ECO:0000256" key="11">
    <source>
        <dbReference type="SAM" id="SignalP"/>
    </source>
</evidence>
<keyword evidence="7" id="KW-0961">Cell wall biogenesis/degradation</keyword>
<evidence type="ECO:0000256" key="2">
    <source>
        <dbReference type="ARBA" id="ARBA00005641"/>
    </source>
</evidence>
<sequence length="413" mass="45663">MHIGHLSAILLAVALDTVSALDFRRNVGDQVRGVNLGGLFVLEPWITPSLFAEWEGSPQSPVVDEWTYCAVLGKPECLRRLHRHWATWVQESDISTLASMHINTLRLPVGYWALAPDPSEPFVQGQVPYLRQILNWAAVYNMRVILDLHGVPGSQNGFDNSGRRGDVGWTKGATDVQRSLDSLAMLAQLANEHPSVAAIQAVNEPANWGVAKREITQFYLQAYSVVKGISPRTTLIFHDAFLPQSEWGELVPANITGSYIDTHVYHVFTEDLLKLSDATHISKACADGKNIGQLSSRLPTICGEFSLATTDCARWLNGFQRGARWDGSFLTTKPVVPGGTCAGQEDMRGWSLQKQLFMRTFAMAQLQAYEEGNGWIFWNFKTETADSWNYIKLAQAGIIPNAPVGSSFGVCAR</sequence>
<dbReference type="AlphaFoldDB" id="A0A9W8EKM9"/>
<dbReference type="GO" id="GO:0009986">
    <property type="term" value="C:cell surface"/>
    <property type="evidence" value="ECO:0007669"/>
    <property type="project" value="TreeGrafter"/>
</dbReference>
<evidence type="ECO:0000256" key="3">
    <source>
        <dbReference type="ARBA" id="ARBA00022525"/>
    </source>
</evidence>